<organism evidence="9 10">
    <name type="scientific">Littorina saxatilis</name>
    <dbReference type="NCBI Taxonomy" id="31220"/>
    <lineage>
        <taxon>Eukaryota</taxon>
        <taxon>Metazoa</taxon>
        <taxon>Spiralia</taxon>
        <taxon>Lophotrochozoa</taxon>
        <taxon>Mollusca</taxon>
        <taxon>Gastropoda</taxon>
        <taxon>Caenogastropoda</taxon>
        <taxon>Littorinimorpha</taxon>
        <taxon>Littorinoidea</taxon>
        <taxon>Littorinidae</taxon>
        <taxon>Littorina</taxon>
    </lineage>
</organism>
<comment type="caution">
    <text evidence="9">The sequence shown here is derived from an EMBL/GenBank/DDBJ whole genome shotgun (WGS) entry which is preliminary data.</text>
</comment>
<proteinExistence type="predicted"/>
<dbReference type="PANTHER" id="PTHR13170">
    <property type="entry name" value="O-GLCNACASE"/>
    <property type="match status" value="1"/>
</dbReference>
<evidence type="ECO:0000256" key="7">
    <source>
        <dbReference type="ARBA" id="ARBA00076634"/>
    </source>
</evidence>
<dbReference type="EC" id="3.2.1.169" evidence="6"/>
<dbReference type="InterPro" id="IPR011496">
    <property type="entry name" value="O-GlcNAcase_cat"/>
</dbReference>
<evidence type="ECO:0000256" key="4">
    <source>
        <dbReference type="ARBA" id="ARBA00050933"/>
    </source>
</evidence>
<accession>A0AAN9GIU4</accession>
<feature type="domain" description="GH84" evidence="8">
    <location>
        <begin position="5"/>
        <end position="280"/>
    </location>
</feature>
<dbReference type="PROSITE" id="PS52009">
    <property type="entry name" value="GH84"/>
    <property type="match status" value="1"/>
</dbReference>
<keyword evidence="2" id="KW-0326">Glycosidase</keyword>
<evidence type="ECO:0000256" key="1">
    <source>
        <dbReference type="ARBA" id="ARBA00022801"/>
    </source>
</evidence>
<dbReference type="PANTHER" id="PTHR13170:SF16">
    <property type="entry name" value="PROTEIN O-GLCNACASE"/>
    <property type="match status" value="1"/>
</dbReference>
<evidence type="ECO:0000313" key="9">
    <source>
        <dbReference type="EMBL" id="KAK7109534.1"/>
    </source>
</evidence>
<evidence type="ECO:0000256" key="3">
    <source>
        <dbReference type="ARBA" id="ARBA00030512"/>
    </source>
</evidence>
<evidence type="ECO:0000256" key="6">
    <source>
        <dbReference type="ARBA" id="ARBA00066938"/>
    </source>
</evidence>
<dbReference type="GO" id="GO:0009100">
    <property type="term" value="P:glycoprotein metabolic process"/>
    <property type="evidence" value="ECO:0007669"/>
    <property type="project" value="TreeGrafter"/>
</dbReference>
<dbReference type="InterPro" id="IPR017853">
    <property type="entry name" value="GH"/>
</dbReference>
<evidence type="ECO:0000259" key="8">
    <source>
        <dbReference type="PROSITE" id="PS52009"/>
    </source>
</evidence>
<dbReference type="GO" id="GO:0016231">
    <property type="term" value="F:beta-N-acetylglucosaminidase activity"/>
    <property type="evidence" value="ECO:0007669"/>
    <property type="project" value="TreeGrafter"/>
</dbReference>
<evidence type="ECO:0000256" key="2">
    <source>
        <dbReference type="ARBA" id="ARBA00023295"/>
    </source>
</evidence>
<evidence type="ECO:0000313" key="10">
    <source>
        <dbReference type="Proteomes" id="UP001374579"/>
    </source>
</evidence>
<protein>
    <recommendedName>
        <fullName evidence="6">protein O-GlcNAcase</fullName>
        <ecNumber evidence="6">3.2.1.169</ecNumber>
    </recommendedName>
    <alternativeName>
        <fullName evidence="3">Beta-N-acetylhexosaminidase</fullName>
    </alternativeName>
    <alternativeName>
        <fullName evidence="7">Beta-hexosaminidase</fullName>
    </alternativeName>
</protein>
<dbReference type="Pfam" id="PF07555">
    <property type="entry name" value="NAGidase"/>
    <property type="match status" value="1"/>
</dbReference>
<dbReference type="AlphaFoldDB" id="A0AAN9GIU4"/>
<dbReference type="SUPFAM" id="SSF51445">
    <property type="entry name" value="(Trans)glycosidases"/>
    <property type="match status" value="1"/>
</dbReference>
<dbReference type="FunFam" id="3.20.20.80:FF:000009">
    <property type="entry name" value="O-GlcNAcase BT_4395"/>
    <property type="match status" value="1"/>
</dbReference>
<name>A0AAN9GIU4_9CAEN</name>
<dbReference type="Gene3D" id="3.20.20.80">
    <property type="entry name" value="Glycosidases"/>
    <property type="match status" value="1"/>
</dbReference>
<evidence type="ECO:0000256" key="5">
    <source>
        <dbReference type="ARBA" id="ARBA00052136"/>
    </source>
</evidence>
<dbReference type="GO" id="GO:0102571">
    <property type="term" value="F:[protein]-3-O-(N-acetyl-D-glucosaminyl)-L-serine/L-threonine O-N-acetyl-alpha-D-glucosaminase activity"/>
    <property type="evidence" value="ECO:0007669"/>
    <property type="project" value="UniProtKB-EC"/>
</dbReference>
<comment type="catalytic activity">
    <reaction evidence="4">
        <text>3-O-(N-acetyl-beta-D-glucosaminyl)-L-seryl-[protein] + H2O = N-acetyl-D-glucosamine + L-seryl-[protein]</text>
        <dbReference type="Rhea" id="RHEA:48876"/>
        <dbReference type="Rhea" id="RHEA-COMP:9863"/>
        <dbReference type="Rhea" id="RHEA-COMP:12251"/>
        <dbReference type="ChEBI" id="CHEBI:15377"/>
        <dbReference type="ChEBI" id="CHEBI:29999"/>
        <dbReference type="ChEBI" id="CHEBI:90838"/>
        <dbReference type="ChEBI" id="CHEBI:506227"/>
        <dbReference type="EC" id="3.2.1.169"/>
    </reaction>
</comment>
<dbReference type="Gene3D" id="3.40.630.30">
    <property type="match status" value="1"/>
</dbReference>
<dbReference type="EMBL" id="JBAMIC010000003">
    <property type="protein sequence ID" value="KAK7109534.1"/>
    <property type="molecule type" value="Genomic_DNA"/>
</dbReference>
<gene>
    <name evidence="9" type="ORF">V1264_013562</name>
</gene>
<dbReference type="Gene3D" id="1.20.58.240">
    <property type="entry name" value="STAT, domain 1"/>
    <property type="match status" value="1"/>
</dbReference>
<sequence length="871" mass="96721">MNGDFTAGVVEGFYGVPWTADQRKTLFNWMQKMDLNTYMYAPKDDCKHRAFWRELYSVEEADSLTSLIESAGEKGVTFVYAISPGLDISFSNAKDVQALKRKLEQVAAFGCQAFAILFDDIDPELSEADQSVFSSSACAQASITNEIYEHLRQPKFLFCPTEYCATRALPTVLTSDYLKTLGSKLLPGIDIMWTGCMVVSKKITIQTLEDITAMLKRSPVIWDNIHANDYDPRRVFLGPYAGRSSEIIPYLRGVMTNPNCEFEANYIACHTLGQWCKSNPDGVKKDIISGGKLSSVSADIKLETESDFSSDDDLPAWDCHYRPHQALKTAMNEWLTELTASRDPPKRTLPVSAIANTPFALPVFPAEDSGATVLPAPSVDLSVELSPVLNPSFLQPEALAQPINSLVEEPVSEVSDAASDSSCDIEPMDGVQPSNTVPVLSNLNVVKAEHSVLSTNTVDLLDEQMLLEDSCKDCIQAQTVNTVLTSGLLTAQDVTLMVDLFYTPFEHGTSSLQLLHSLHWLLTNAHCIHGNCDAAKASEWRQHLEEFEKKVQAVDVLLTHLFMGPNKSVLYDLYAYLWDMHGVLGICLAYVKWLEMGVVSNTAALTATEYATWFSQGYREIFTSGDQEPWVFRGGLQAELQRLLPICATHDLFLIKTPDWVIQALYRNRPYKQEDQTSVYDICLKTCDDGMDGSEAFSEFPHLLGDRLVGSFLAFSPEFCFVVEGEHSMCGYAMAALDAQDLATKSNQAWVPAMQDKYSRPAQENLSPAEKIMLSFHTESLEVREDVYLSYPSVVRMDVMFSRVYDPAVPQRLLASALCAIKAAGSKGVHTKLNSGDKFMVDFYTKLGFVLIPAPAAADQTSEFVYMGRLI</sequence>
<keyword evidence="1" id="KW-0378">Hydrolase</keyword>
<keyword evidence="10" id="KW-1185">Reference proteome</keyword>
<comment type="catalytic activity">
    <reaction evidence="5">
        <text>3-O-(N-acetyl-beta-D-glucosaminyl)-L-threonyl-[protein] + H2O = L-threonyl-[protein] + N-acetyl-D-glucosamine</text>
        <dbReference type="Rhea" id="RHEA:48892"/>
        <dbReference type="Rhea" id="RHEA-COMP:11060"/>
        <dbReference type="Rhea" id="RHEA-COMP:12252"/>
        <dbReference type="ChEBI" id="CHEBI:15377"/>
        <dbReference type="ChEBI" id="CHEBI:30013"/>
        <dbReference type="ChEBI" id="CHEBI:90840"/>
        <dbReference type="ChEBI" id="CHEBI:506227"/>
        <dbReference type="EC" id="3.2.1.169"/>
    </reaction>
</comment>
<reference evidence="9 10" key="1">
    <citation type="submission" date="2024-02" db="EMBL/GenBank/DDBJ databases">
        <title>Chromosome-scale genome assembly of the rough periwinkle Littorina saxatilis.</title>
        <authorList>
            <person name="De Jode A."/>
            <person name="Faria R."/>
            <person name="Formenti G."/>
            <person name="Sims Y."/>
            <person name="Smith T.P."/>
            <person name="Tracey A."/>
            <person name="Wood J.M.D."/>
            <person name="Zagrodzka Z.B."/>
            <person name="Johannesson K."/>
            <person name="Butlin R.K."/>
            <person name="Leder E.H."/>
        </authorList>
    </citation>
    <scope>NUCLEOTIDE SEQUENCE [LARGE SCALE GENOMIC DNA]</scope>
    <source>
        <strain evidence="9">Snail1</strain>
        <tissue evidence="9">Muscle</tissue>
    </source>
</reference>
<dbReference type="Proteomes" id="UP001374579">
    <property type="component" value="Unassembled WGS sequence"/>
</dbReference>
<dbReference type="InterPro" id="IPR051822">
    <property type="entry name" value="Glycosyl_Hydrolase_84"/>
</dbReference>